<evidence type="ECO:0000313" key="3">
    <source>
        <dbReference type="EMBL" id="NER13837.1"/>
    </source>
</evidence>
<dbReference type="Gene3D" id="2.60.120.10">
    <property type="entry name" value="Jelly Rolls"/>
    <property type="match status" value="1"/>
</dbReference>
<comment type="caution">
    <text evidence="3">The sequence shown here is derived from an EMBL/GenBank/DDBJ whole genome shotgun (WGS) entry which is preliminary data.</text>
</comment>
<dbReference type="RefSeq" id="WP_163607482.1">
    <property type="nucleotide sequence ID" value="NZ_JAABOO010000002.1"/>
</dbReference>
<name>A0A6P0ULH6_9FLAO</name>
<dbReference type="Pfam" id="PF13621">
    <property type="entry name" value="Cupin_8"/>
    <property type="match status" value="1"/>
</dbReference>
<accession>A0A6P0ULH6</accession>
<dbReference type="InterPro" id="IPR014710">
    <property type="entry name" value="RmlC-like_jellyroll"/>
</dbReference>
<proteinExistence type="predicted"/>
<dbReference type="AlphaFoldDB" id="A0A6P0ULH6"/>
<evidence type="ECO:0000259" key="2">
    <source>
        <dbReference type="Pfam" id="PF13621"/>
    </source>
</evidence>
<sequence>MPIINHQPPTTNHQPSTNNQQPVPAFKYTKGYEAVINHGETLFIPQLWWHYVYYSRVGYSLALRVNNKFSTKLKGMYNIIRLFTIDNSMNFLLRERWKKWKYKKARKKADNALKKIINE</sequence>
<evidence type="ECO:0000313" key="4">
    <source>
        <dbReference type="Proteomes" id="UP000468581"/>
    </source>
</evidence>
<dbReference type="EMBL" id="JAABOO010000002">
    <property type="protein sequence ID" value="NER13837.1"/>
    <property type="molecule type" value="Genomic_DNA"/>
</dbReference>
<reference evidence="3 4" key="1">
    <citation type="submission" date="2020-01" db="EMBL/GenBank/DDBJ databases">
        <title>Leptobacterium flavescens.</title>
        <authorList>
            <person name="Wang G."/>
        </authorList>
    </citation>
    <scope>NUCLEOTIDE SEQUENCE [LARGE SCALE GENOMIC DNA]</scope>
    <source>
        <strain evidence="3 4">KCTC 22160</strain>
    </source>
</reference>
<evidence type="ECO:0000256" key="1">
    <source>
        <dbReference type="SAM" id="MobiDB-lite"/>
    </source>
</evidence>
<dbReference type="InterPro" id="IPR041667">
    <property type="entry name" value="Cupin_8"/>
</dbReference>
<dbReference type="Proteomes" id="UP000468581">
    <property type="component" value="Unassembled WGS sequence"/>
</dbReference>
<gene>
    <name evidence="3" type="ORF">GWK08_10330</name>
</gene>
<organism evidence="3 4">
    <name type="scientific">Leptobacterium flavescens</name>
    <dbReference type="NCBI Taxonomy" id="472055"/>
    <lineage>
        <taxon>Bacteria</taxon>
        <taxon>Pseudomonadati</taxon>
        <taxon>Bacteroidota</taxon>
        <taxon>Flavobacteriia</taxon>
        <taxon>Flavobacteriales</taxon>
        <taxon>Flavobacteriaceae</taxon>
        <taxon>Leptobacterium</taxon>
    </lineage>
</organism>
<feature type="domain" description="Cupin-like" evidence="2">
    <location>
        <begin position="18"/>
        <end position="55"/>
    </location>
</feature>
<keyword evidence="4" id="KW-1185">Reference proteome</keyword>
<dbReference type="SUPFAM" id="SSF51197">
    <property type="entry name" value="Clavaminate synthase-like"/>
    <property type="match status" value="1"/>
</dbReference>
<protein>
    <recommendedName>
        <fullName evidence="2">Cupin-like domain-containing protein</fullName>
    </recommendedName>
</protein>
<feature type="region of interest" description="Disordered" evidence="1">
    <location>
        <begin position="1"/>
        <end position="22"/>
    </location>
</feature>
<feature type="compositionally biased region" description="Polar residues" evidence="1">
    <location>
        <begin position="7"/>
        <end position="22"/>
    </location>
</feature>